<dbReference type="Proteomes" id="UP000886824">
    <property type="component" value="Unassembled WGS sequence"/>
</dbReference>
<organism evidence="7 8">
    <name type="scientific">Candidatus Intestinimonas merdavium</name>
    <dbReference type="NCBI Taxonomy" id="2838622"/>
    <lineage>
        <taxon>Bacteria</taxon>
        <taxon>Bacillati</taxon>
        <taxon>Bacillota</taxon>
        <taxon>Clostridia</taxon>
        <taxon>Eubacteriales</taxon>
        <taxon>Intestinimonas</taxon>
    </lineage>
</organism>
<feature type="transmembrane region" description="Helical" evidence="6">
    <location>
        <begin position="55"/>
        <end position="75"/>
    </location>
</feature>
<keyword evidence="5 6" id="KW-0472">Membrane</keyword>
<reference evidence="7" key="2">
    <citation type="submission" date="2021-04" db="EMBL/GenBank/DDBJ databases">
        <authorList>
            <person name="Gilroy R."/>
        </authorList>
    </citation>
    <scope>NUCLEOTIDE SEQUENCE</scope>
    <source>
        <strain evidence="7">CHK33-7979</strain>
    </source>
</reference>
<feature type="transmembrane region" description="Helical" evidence="6">
    <location>
        <begin position="201"/>
        <end position="220"/>
    </location>
</feature>
<sequence length="403" mass="44248">MSKEVQPVWLSDWIKEFFRKADVVLLALIVAASLFGVVLIYSATRYLGHAGIRFVPIQLISIVLGVVVYFVMSFVDVELFTERSWKWMLGFNIFIILLLKTPFGVGAETTGNNSWLAFPFLPVNIQPAEVAKVFFVLLLALQCRKLQDWGISRFTSVIQLAGHTLLMAGIIAAVSGDFGMVVVYLGLFVIMAWTAGVKKRWFALGLAISAGGLALIWSRIPAYIQNRFTVVIDHIIGNPDTLYQQTQDAGWQQTRSVLAIGSGGLFGQGYLQGTQTQSTSAEALPARYTDEIFAVCGEELGLIGCVAVMLLLTAIILRCVWVARRASSPMSAYIAMGYAAMLFIQTGINIGMCLYVFPVVGLTLPFFSYGGSSIITLYACMGIVSGIKMRSLPSWLRDRSQLN</sequence>
<dbReference type="EMBL" id="DXCX01000047">
    <property type="protein sequence ID" value="HIY73200.1"/>
    <property type="molecule type" value="Genomic_DNA"/>
</dbReference>
<dbReference type="GO" id="GO:0051301">
    <property type="term" value="P:cell division"/>
    <property type="evidence" value="ECO:0007669"/>
    <property type="project" value="InterPro"/>
</dbReference>
<dbReference type="PANTHER" id="PTHR30474">
    <property type="entry name" value="CELL CYCLE PROTEIN"/>
    <property type="match status" value="1"/>
</dbReference>
<accession>A0A9D2CEH8</accession>
<name>A0A9D2CEH8_9FIRM</name>
<proteinExistence type="predicted"/>
<dbReference type="GO" id="GO:0008360">
    <property type="term" value="P:regulation of cell shape"/>
    <property type="evidence" value="ECO:0007669"/>
    <property type="project" value="UniProtKB-KW"/>
</dbReference>
<dbReference type="GO" id="GO:0005886">
    <property type="term" value="C:plasma membrane"/>
    <property type="evidence" value="ECO:0007669"/>
    <property type="project" value="TreeGrafter"/>
</dbReference>
<dbReference type="GO" id="GO:0015648">
    <property type="term" value="F:lipid-linked peptidoglycan transporter activity"/>
    <property type="evidence" value="ECO:0007669"/>
    <property type="project" value="TreeGrafter"/>
</dbReference>
<comment type="caution">
    <text evidence="7">The sequence shown here is derived from an EMBL/GenBank/DDBJ whole genome shotgun (WGS) entry which is preliminary data.</text>
</comment>
<evidence type="ECO:0000256" key="5">
    <source>
        <dbReference type="ARBA" id="ARBA00023136"/>
    </source>
</evidence>
<evidence type="ECO:0000256" key="1">
    <source>
        <dbReference type="ARBA" id="ARBA00004141"/>
    </source>
</evidence>
<protein>
    <submittedName>
        <fullName evidence="7">FtsW/RodA/SpoVE family cell cycle protein</fullName>
    </submittedName>
</protein>
<feature type="transmembrane region" description="Helical" evidence="6">
    <location>
        <begin position="21"/>
        <end position="43"/>
    </location>
</feature>
<evidence type="ECO:0000256" key="2">
    <source>
        <dbReference type="ARBA" id="ARBA00022692"/>
    </source>
</evidence>
<dbReference type="GO" id="GO:0032153">
    <property type="term" value="C:cell division site"/>
    <property type="evidence" value="ECO:0007669"/>
    <property type="project" value="TreeGrafter"/>
</dbReference>
<feature type="transmembrane region" description="Helical" evidence="6">
    <location>
        <begin position="366"/>
        <end position="387"/>
    </location>
</feature>
<dbReference type="InterPro" id="IPR001182">
    <property type="entry name" value="FtsW/RodA"/>
</dbReference>
<comment type="subcellular location">
    <subcellularLocation>
        <location evidence="1">Membrane</location>
        <topology evidence="1">Multi-pass membrane protein</topology>
    </subcellularLocation>
</comment>
<keyword evidence="3" id="KW-0133">Cell shape</keyword>
<feature type="transmembrane region" description="Helical" evidence="6">
    <location>
        <begin position="333"/>
        <end position="360"/>
    </location>
</feature>
<evidence type="ECO:0000313" key="8">
    <source>
        <dbReference type="Proteomes" id="UP000886824"/>
    </source>
</evidence>
<dbReference type="AlphaFoldDB" id="A0A9D2CEH8"/>
<dbReference type="Pfam" id="PF01098">
    <property type="entry name" value="FTSW_RODA_SPOVE"/>
    <property type="match status" value="1"/>
</dbReference>
<feature type="transmembrane region" description="Helical" evidence="6">
    <location>
        <begin position="87"/>
        <end position="105"/>
    </location>
</feature>
<keyword evidence="2 6" id="KW-0812">Transmembrane</keyword>
<keyword evidence="4 6" id="KW-1133">Transmembrane helix</keyword>
<gene>
    <name evidence="7" type="ORF">H9826_04385</name>
</gene>
<evidence type="ECO:0000256" key="4">
    <source>
        <dbReference type="ARBA" id="ARBA00022989"/>
    </source>
</evidence>
<evidence type="ECO:0000256" key="6">
    <source>
        <dbReference type="SAM" id="Phobius"/>
    </source>
</evidence>
<evidence type="ECO:0000256" key="3">
    <source>
        <dbReference type="ARBA" id="ARBA00022960"/>
    </source>
</evidence>
<dbReference type="PANTHER" id="PTHR30474:SF3">
    <property type="entry name" value="PEPTIDOGLYCAN GLYCOSYLTRANSFERASE RODA"/>
    <property type="match status" value="1"/>
</dbReference>
<reference evidence="7" key="1">
    <citation type="journal article" date="2021" name="PeerJ">
        <title>Extensive microbial diversity within the chicken gut microbiome revealed by metagenomics and culture.</title>
        <authorList>
            <person name="Gilroy R."/>
            <person name="Ravi A."/>
            <person name="Getino M."/>
            <person name="Pursley I."/>
            <person name="Horton D.L."/>
            <person name="Alikhan N.F."/>
            <person name="Baker D."/>
            <person name="Gharbi K."/>
            <person name="Hall N."/>
            <person name="Watson M."/>
            <person name="Adriaenssens E.M."/>
            <person name="Foster-Nyarko E."/>
            <person name="Jarju S."/>
            <person name="Secka A."/>
            <person name="Antonio M."/>
            <person name="Oren A."/>
            <person name="Chaudhuri R.R."/>
            <person name="La Ragione R."/>
            <person name="Hildebrand F."/>
            <person name="Pallen M.J."/>
        </authorList>
    </citation>
    <scope>NUCLEOTIDE SEQUENCE</scope>
    <source>
        <strain evidence="7">CHK33-7979</strain>
    </source>
</reference>
<evidence type="ECO:0000313" key="7">
    <source>
        <dbReference type="EMBL" id="HIY73200.1"/>
    </source>
</evidence>
<feature type="transmembrane region" description="Helical" evidence="6">
    <location>
        <begin position="300"/>
        <end position="321"/>
    </location>
</feature>